<accession>A0A183AC07</accession>
<organism evidence="4">
    <name type="scientific">Echinostoma caproni</name>
    <dbReference type="NCBI Taxonomy" id="27848"/>
    <lineage>
        <taxon>Eukaryota</taxon>
        <taxon>Metazoa</taxon>
        <taxon>Spiralia</taxon>
        <taxon>Lophotrochozoa</taxon>
        <taxon>Platyhelminthes</taxon>
        <taxon>Trematoda</taxon>
        <taxon>Digenea</taxon>
        <taxon>Plagiorchiida</taxon>
        <taxon>Echinostomata</taxon>
        <taxon>Echinostomatoidea</taxon>
        <taxon>Echinostomatidae</taxon>
        <taxon>Echinostoma</taxon>
    </lineage>
</organism>
<gene>
    <name evidence="2" type="ORF">ECPE_LOCUS4492</name>
</gene>
<dbReference type="EMBL" id="UZAN01041360">
    <property type="protein sequence ID" value="VDP72776.1"/>
    <property type="molecule type" value="Genomic_DNA"/>
</dbReference>
<name>A0A183AC07_9TREM</name>
<sequence>MRVLGFTFGQNHALANKYGFNNKQLIPPQSISGRAGRQQLNNRGKNQLRGPAASSSPYANGPTGVIMHEMDEAEDGCYWNDGVVDPMFNDIPMIANGVCRTGRRLPITQSAVRPGYPSVDEDSGWMSHSSTQLNHDSEFQSRVFGRRRHLPRSPRDPLELDRPPSPAYSYAGVDPVVPGDYNGVVPDVSEVEDYDSDPLGYNSRPKSGRYRSGVIQRQITGPYEWTDEQPIWYDMEDQTVHRDQVYEERPIRRRPRSRNHRFYSEPDSADPMMPDDAYRPEWINDGMLSDFSLMEQDWAKDRSTMANDRVPPTEPDELWHTPDTLRRYPPYALSPGHSDFYGPYSDLDAEGWRDEVDYPGYHQDETPWSDYVPTAAEWDENVRGDWAAPVNEPFRNFGFR</sequence>
<feature type="compositionally biased region" description="Basic and acidic residues" evidence="1">
    <location>
        <begin position="153"/>
        <end position="162"/>
    </location>
</feature>
<dbReference type="Proteomes" id="UP000272942">
    <property type="component" value="Unassembled WGS sequence"/>
</dbReference>
<reference evidence="2 3" key="2">
    <citation type="submission" date="2018-11" db="EMBL/GenBank/DDBJ databases">
        <authorList>
            <consortium name="Pathogen Informatics"/>
        </authorList>
    </citation>
    <scope>NUCLEOTIDE SEQUENCE [LARGE SCALE GENOMIC DNA]</scope>
    <source>
        <strain evidence="2 3">Egypt</strain>
    </source>
</reference>
<reference evidence="4" key="1">
    <citation type="submission" date="2016-06" db="UniProtKB">
        <authorList>
            <consortium name="WormBaseParasite"/>
        </authorList>
    </citation>
    <scope>IDENTIFICATION</scope>
</reference>
<evidence type="ECO:0000256" key="1">
    <source>
        <dbReference type="SAM" id="MobiDB-lite"/>
    </source>
</evidence>
<dbReference type="WBParaSite" id="ECPE_0000450401-mRNA-1">
    <property type="protein sequence ID" value="ECPE_0000450401-mRNA-1"/>
    <property type="gene ID" value="ECPE_0000450401"/>
</dbReference>
<evidence type="ECO:0000313" key="2">
    <source>
        <dbReference type="EMBL" id="VDP72776.1"/>
    </source>
</evidence>
<proteinExistence type="predicted"/>
<feature type="region of interest" description="Disordered" evidence="1">
    <location>
        <begin position="112"/>
        <end position="174"/>
    </location>
</feature>
<evidence type="ECO:0000313" key="4">
    <source>
        <dbReference type="WBParaSite" id="ECPE_0000450401-mRNA-1"/>
    </source>
</evidence>
<feature type="region of interest" description="Disordered" evidence="1">
    <location>
        <begin position="41"/>
        <end position="60"/>
    </location>
</feature>
<feature type="region of interest" description="Disordered" evidence="1">
    <location>
        <begin position="189"/>
        <end position="208"/>
    </location>
</feature>
<dbReference type="AlphaFoldDB" id="A0A183AC07"/>
<evidence type="ECO:0000313" key="3">
    <source>
        <dbReference type="Proteomes" id="UP000272942"/>
    </source>
</evidence>
<dbReference type="OrthoDB" id="10480756at2759"/>
<protein>
    <submittedName>
        <fullName evidence="4">Similar to</fullName>
    </submittedName>
</protein>
<keyword evidence="3" id="KW-1185">Reference proteome</keyword>